<evidence type="ECO:0000313" key="1">
    <source>
        <dbReference type="Proteomes" id="UP000694853"/>
    </source>
</evidence>
<keyword evidence="1" id="KW-1185">Reference proteome</keyword>
<reference evidence="2" key="2">
    <citation type="submission" date="2025-08" db="UniProtKB">
        <authorList>
            <consortium name="RefSeq"/>
        </authorList>
    </citation>
    <scope>IDENTIFICATION</scope>
    <source>
        <tissue evidence="2">Young leaves</tissue>
    </source>
</reference>
<organism evidence="1 2">
    <name type="scientific">Abrus precatorius</name>
    <name type="common">Indian licorice</name>
    <name type="synonym">Glycine abrus</name>
    <dbReference type="NCBI Taxonomy" id="3816"/>
    <lineage>
        <taxon>Eukaryota</taxon>
        <taxon>Viridiplantae</taxon>
        <taxon>Streptophyta</taxon>
        <taxon>Embryophyta</taxon>
        <taxon>Tracheophyta</taxon>
        <taxon>Spermatophyta</taxon>
        <taxon>Magnoliopsida</taxon>
        <taxon>eudicotyledons</taxon>
        <taxon>Gunneridae</taxon>
        <taxon>Pentapetalae</taxon>
        <taxon>rosids</taxon>
        <taxon>fabids</taxon>
        <taxon>Fabales</taxon>
        <taxon>Fabaceae</taxon>
        <taxon>Papilionoideae</taxon>
        <taxon>50 kb inversion clade</taxon>
        <taxon>NPAAA clade</taxon>
        <taxon>indigoferoid/millettioid clade</taxon>
        <taxon>Abreae</taxon>
        <taxon>Abrus</taxon>
    </lineage>
</organism>
<sequence length="262" mass="30183">MQILQWVSKGAHEQEIWRSTISSPTNWKAIKEEKAKGKDIITLKHHKAYRRTKRIEGRKLGSKNLKLFPFICGKDIPKACFYRTLKVKEIENLNMRRHFVNSVKMKREELSKGIGITRKADFATHGGKKVLPITEASFSDSPKRNDQRVIAESNAVTKKPVSRMKQLLRKVAAAKTEKSEKFYEQKVLQFRRQGNVEAVQDHDELSSESPKISFTWDVETCLSENGQAQISRSQVFIPPSERDRRKGNWITTDSESDVVLEL</sequence>
<proteinExistence type="predicted"/>
<dbReference type="KEGG" id="aprc:113850341"/>
<dbReference type="AlphaFoldDB" id="A0A8B8K0Y9"/>
<name>A0A8B8K0Y9_ABRPR</name>
<accession>A0A8B8K0Y9</accession>
<gene>
    <name evidence="2" type="primary">LOC113850341</name>
</gene>
<dbReference type="PANTHER" id="PTHR36038">
    <property type="entry name" value="OS06G0102750 PROTEIN"/>
    <property type="match status" value="1"/>
</dbReference>
<dbReference type="PANTHER" id="PTHR36038:SF3">
    <property type="entry name" value="OVATE FAMILY PROTEIN"/>
    <property type="match status" value="1"/>
</dbReference>
<dbReference type="OrthoDB" id="1889663at2759"/>
<dbReference type="RefSeq" id="XP_027336648.1">
    <property type="nucleotide sequence ID" value="XM_027480847.1"/>
</dbReference>
<dbReference type="Proteomes" id="UP000694853">
    <property type="component" value="Unplaced"/>
</dbReference>
<reference evidence="1" key="1">
    <citation type="journal article" date="2019" name="Toxins">
        <title>Detection of Abrin-Like and Prepropulchellin-Like Toxin Genes and Transcripts Using Whole Genome Sequencing and Full-Length Transcript Sequencing of Abrus precatorius.</title>
        <authorList>
            <person name="Hovde B.T."/>
            <person name="Daligault H.E."/>
            <person name="Hanschen E.R."/>
            <person name="Kunde Y.A."/>
            <person name="Johnson M.B."/>
            <person name="Starkenburg S.R."/>
            <person name="Johnson S.L."/>
        </authorList>
    </citation>
    <scope>NUCLEOTIDE SEQUENCE [LARGE SCALE GENOMIC DNA]</scope>
</reference>
<dbReference type="GeneID" id="113850341"/>
<evidence type="ECO:0000313" key="2">
    <source>
        <dbReference type="RefSeq" id="XP_027336648.1"/>
    </source>
</evidence>
<protein>
    <submittedName>
        <fullName evidence="2">Uncharacterized protein LOC113850341 isoform X1</fullName>
    </submittedName>
</protein>